<comment type="caution">
    <text evidence="6">The sequence shown here is derived from an EMBL/GenBank/DDBJ whole genome shotgun (WGS) entry which is preliminary data.</text>
</comment>
<dbReference type="InterPro" id="IPR000847">
    <property type="entry name" value="LysR_HTH_N"/>
</dbReference>
<evidence type="ECO:0000259" key="5">
    <source>
        <dbReference type="PROSITE" id="PS50931"/>
    </source>
</evidence>
<dbReference type="Pfam" id="PF03466">
    <property type="entry name" value="LysR_substrate"/>
    <property type="match status" value="1"/>
</dbReference>
<evidence type="ECO:0000256" key="2">
    <source>
        <dbReference type="ARBA" id="ARBA00023015"/>
    </source>
</evidence>
<dbReference type="Gene3D" id="1.10.10.10">
    <property type="entry name" value="Winged helix-like DNA-binding domain superfamily/Winged helix DNA-binding domain"/>
    <property type="match status" value="1"/>
</dbReference>
<evidence type="ECO:0000313" key="7">
    <source>
        <dbReference type="Proteomes" id="UP000549616"/>
    </source>
</evidence>
<reference evidence="6 7" key="1">
    <citation type="submission" date="2020-07" db="EMBL/GenBank/DDBJ databases">
        <title>Sequencing the genomes of 1000 actinobacteria strains.</title>
        <authorList>
            <person name="Klenk H.-P."/>
        </authorList>
    </citation>
    <scope>NUCLEOTIDE SEQUENCE [LARGE SCALE GENOMIC DNA]</scope>
    <source>
        <strain evidence="6 7">DSM 104006</strain>
    </source>
</reference>
<dbReference type="Pfam" id="PF00126">
    <property type="entry name" value="HTH_1"/>
    <property type="match status" value="1"/>
</dbReference>
<dbReference type="FunFam" id="1.10.10.10:FF:000001">
    <property type="entry name" value="LysR family transcriptional regulator"/>
    <property type="match status" value="1"/>
</dbReference>
<name>A0A853BAN6_9PSEU</name>
<evidence type="ECO:0000256" key="1">
    <source>
        <dbReference type="ARBA" id="ARBA00009437"/>
    </source>
</evidence>
<keyword evidence="4" id="KW-0804">Transcription</keyword>
<dbReference type="PROSITE" id="PS50931">
    <property type="entry name" value="HTH_LYSR"/>
    <property type="match status" value="1"/>
</dbReference>
<dbReference type="GO" id="GO:0003700">
    <property type="term" value="F:DNA-binding transcription factor activity"/>
    <property type="evidence" value="ECO:0007669"/>
    <property type="project" value="InterPro"/>
</dbReference>
<dbReference type="SUPFAM" id="SSF46785">
    <property type="entry name" value="Winged helix' DNA-binding domain"/>
    <property type="match status" value="1"/>
</dbReference>
<dbReference type="AlphaFoldDB" id="A0A853BAN6"/>
<dbReference type="SUPFAM" id="SSF53850">
    <property type="entry name" value="Periplasmic binding protein-like II"/>
    <property type="match status" value="1"/>
</dbReference>
<keyword evidence="2" id="KW-0805">Transcription regulation</keyword>
<dbReference type="InterPro" id="IPR050176">
    <property type="entry name" value="LTTR"/>
</dbReference>
<sequence length="293" mass="30770">MPTNLDMTLLRTFVAVCDHAGMTAAGHALHLTQGAVSQQVGKLESALGMPLFVRSRRGLRLTPAGERLIGRARAMLALHDEVWADMTGCAVVGRVTLGVPDDLVAMLAPVVKGFVEDHPRVELSLVSASSSDLSDDVGRGVVDVAVVEEPHESAVGEVVALDRLVWVGDRDGRARLARPLPVSVVSQFCAFRPVVLDALRRDGRDWRTVFENGSLAATLATVRMGLAVTALLESTVPVDLTVLGPSAGLPELPPFALTLRVGTASAPAAELADRLRTGLARRGAGAGPARYGG</sequence>
<organism evidence="6 7">
    <name type="scientific">Amycolatopsis endophytica</name>
    <dbReference type="NCBI Taxonomy" id="860233"/>
    <lineage>
        <taxon>Bacteria</taxon>
        <taxon>Bacillati</taxon>
        <taxon>Actinomycetota</taxon>
        <taxon>Actinomycetes</taxon>
        <taxon>Pseudonocardiales</taxon>
        <taxon>Pseudonocardiaceae</taxon>
        <taxon>Amycolatopsis</taxon>
    </lineage>
</organism>
<gene>
    <name evidence="6" type="ORF">HNR02_005064</name>
</gene>
<dbReference type="PANTHER" id="PTHR30579">
    <property type="entry name" value="TRANSCRIPTIONAL REGULATOR"/>
    <property type="match status" value="1"/>
</dbReference>
<dbReference type="Proteomes" id="UP000549616">
    <property type="component" value="Unassembled WGS sequence"/>
</dbReference>
<keyword evidence="3 6" id="KW-0238">DNA-binding</keyword>
<evidence type="ECO:0000256" key="3">
    <source>
        <dbReference type="ARBA" id="ARBA00023125"/>
    </source>
</evidence>
<feature type="domain" description="HTH lysR-type" evidence="5">
    <location>
        <begin position="5"/>
        <end position="62"/>
    </location>
</feature>
<dbReference type="Gene3D" id="3.40.190.10">
    <property type="entry name" value="Periplasmic binding protein-like II"/>
    <property type="match status" value="2"/>
</dbReference>
<keyword evidence="7" id="KW-1185">Reference proteome</keyword>
<dbReference type="InterPro" id="IPR005119">
    <property type="entry name" value="LysR_subst-bd"/>
</dbReference>
<dbReference type="PRINTS" id="PR00039">
    <property type="entry name" value="HTHLYSR"/>
</dbReference>
<comment type="similarity">
    <text evidence="1">Belongs to the LysR transcriptional regulatory family.</text>
</comment>
<evidence type="ECO:0000313" key="6">
    <source>
        <dbReference type="EMBL" id="NYI91741.1"/>
    </source>
</evidence>
<dbReference type="PANTHER" id="PTHR30579:SF7">
    <property type="entry name" value="HTH-TYPE TRANSCRIPTIONAL REGULATOR LRHA-RELATED"/>
    <property type="match status" value="1"/>
</dbReference>
<dbReference type="InterPro" id="IPR036388">
    <property type="entry name" value="WH-like_DNA-bd_sf"/>
</dbReference>
<dbReference type="GO" id="GO:0003677">
    <property type="term" value="F:DNA binding"/>
    <property type="evidence" value="ECO:0007669"/>
    <property type="project" value="UniProtKB-KW"/>
</dbReference>
<protein>
    <submittedName>
        <fullName evidence="6">DNA-binding transcriptional LysR family regulator</fullName>
    </submittedName>
</protein>
<dbReference type="EMBL" id="JACCFK010000001">
    <property type="protein sequence ID" value="NYI91741.1"/>
    <property type="molecule type" value="Genomic_DNA"/>
</dbReference>
<dbReference type="RefSeq" id="WP_218903093.1">
    <property type="nucleotide sequence ID" value="NZ_JACCFK010000001.1"/>
</dbReference>
<proteinExistence type="inferred from homology"/>
<evidence type="ECO:0000256" key="4">
    <source>
        <dbReference type="ARBA" id="ARBA00023163"/>
    </source>
</evidence>
<accession>A0A853BAN6</accession>
<dbReference type="InterPro" id="IPR036390">
    <property type="entry name" value="WH_DNA-bd_sf"/>
</dbReference>